<dbReference type="Pfam" id="PF01497">
    <property type="entry name" value="Peripla_BP_2"/>
    <property type="match status" value="1"/>
</dbReference>
<keyword evidence="4" id="KW-0732">Signal</keyword>
<reference evidence="6 7" key="1">
    <citation type="submission" date="2016-05" db="EMBL/GenBank/DDBJ databases">
        <title>Paenibacillus sp. 1ZS3-15 nov., isolated from the rhizosphere soil.</title>
        <authorList>
            <person name="Zhang X.X."/>
            <person name="Zhang J."/>
        </authorList>
    </citation>
    <scope>NUCLEOTIDE SEQUENCE [LARGE SCALE GENOMIC DNA]</scope>
    <source>
        <strain evidence="6 7">1ZS3-15</strain>
    </source>
</reference>
<keyword evidence="3" id="KW-0813">Transport</keyword>
<dbReference type="AlphaFoldDB" id="A0A198A0C0"/>
<name>A0A198A0C0_9BACL</name>
<comment type="caution">
    <text evidence="6">The sequence shown here is derived from an EMBL/GenBank/DDBJ whole genome shotgun (WGS) entry which is preliminary data.</text>
</comment>
<protein>
    <recommendedName>
        <fullName evidence="5">Fe/B12 periplasmic-binding domain-containing protein</fullName>
    </recommendedName>
</protein>
<dbReference type="InterPro" id="IPR002491">
    <property type="entry name" value="ABC_transptr_periplasmic_BD"/>
</dbReference>
<evidence type="ECO:0000259" key="5">
    <source>
        <dbReference type="PROSITE" id="PS50983"/>
    </source>
</evidence>
<proteinExistence type="inferred from homology"/>
<dbReference type="PROSITE" id="PS50983">
    <property type="entry name" value="FE_B12_PBP"/>
    <property type="match status" value="1"/>
</dbReference>
<sequence length="239" mass="27282">MLEKHTEGILSLKEPIDIEELIALKPDLIIYPSYTPPALVSEFRRIATSLDINWKDNVNVRMRKLGALFGKEQAANEWISSYANRSEYWQRTLKDQIGHKETAVAFVYHHGLFVYTGHHFGHTLYNGLGFEPPDRVRELMSNDSQMKWKRISLESIHAYSSDRIFMALPAFGPDAARVRQLLEDEAWLTLPAVQAGKVRYVDLSLANYNPITLNDHLEAIGASMLEGLTDFTIPYSQMT</sequence>
<dbReference type="PANTHER" id="PTHR30532:SF26">
    <property type="entry name" value="IRON(3+)-HYDROXAMATE-BINDING PROTEIN FHUD"/>
    <property type="match status" value="1"/>
</dbReference>
<comment type="similarity">
    <text evidence="2">Belongs to the bacterial solute-binding protein 8 family.</text>
</comment>
<evidence type="ECO:0000256" key="1">
    <source>
        <dbReference type="ARBA" id="ARBA00004196"/>
    </source>
</evidence>
<dbReference type="EMBL" id="LYPB01000087">
    <property type="protein sequence ID" value="OAS14904.1"/>
    <property type="molecule type" value="Genomic_DNA"/>
</dbReference>
<evidence type="ECO:0000313" key="7">
    <source>
        <dbReference type="Proteomes" id="UP000078454"/>
    </source>
</evidence>
<evidence type="ECO:0000256" key="4">
    <source>
        <dbReference type="ARBA" id="ARBA00022729"/>
    </source>
</evidence>
<dbReference type="Proteomes" id="UP000078454">
    <property type="component" value="Unassembled WGS sequence"/>
</dbReference>
<dbReference type="STRING" id="1850517.A8708_05235"/>
<accession>A0A198A0C0</accession>
<feature type="domain" description="Fe/B12 periplasmic-binding" evidence="5">
    <location>
        <begin position="1"/>
        <end position="228"/>
    </location>
</feature>
<organism evidence="6 7">
    <name type="scientific">Paenibacillus oryzisoli</name>
    <dbReference type="NCBI Taxonomy" id="1850517"/>
    <lineage>
        <taxon>Bacteria</taxon>
        <taxon>Bacillati</taxon>
        <taxon>Bacillota</taxon>
        <taxon>Bacilli</taxon>
        <taxon>Bacillales</taxon>
        <taxon>Paenibacillaceae</taxon>
        <taxon>Paenibacillus</taxon>
    </lineage>
</organism>
<evidence type="ECO:0000256" key="2">
    <source>
        <dbReference type="ARBA" id="ARBA00008814"/>
    </source>
</evidence>
<dbReference type="SUPFAM" id="SSF53807">
    <property type="entry name" value="Helical backbone' metal receptor"/>
    <property type="match status" value="1"/>
</dbReference>
<dbReference type="Gene3D" id="3.40.50.1980">
    <property type="entry name" value="Nitrogenase molybdenum iron protein domain"/>
    <property type="match status" value="2"/>
</dbReference>
<dbReference type="InterPro" id="IPR051313">
    <property type="entry name" value="Bact_iron-sidero_bind"/>
</dbReference>
<dbReference type="GO" id="GO:1901678">
    <property type="term" value="P:iron coordination entity transport"/>
    <property type="evidence" value="ECO:0007669"/>
    <property type="project" value="UniProtKB-ARBA"/>
</dbReference>
<dbReference type="GO" id="GO:0030288">
    <property type="term" value="C:outer membrane-bounded periplasmic space"/>
    <property type="evidence" value="ECO:0007669"/>
    <property type="project" value="TreeGrafter"/>
</dbReference>
<dbReference type="PANTHER" id="PTHR30532">
    <property type="entry name" value="IRON III DICITRATE-BINDING PERIPLASMIC PROTEIN"/>
    <property type="match status" value="1"/>
</dbReference>
<comment type="subcellular location">
    <subcellularLocation>
        <location evidence="1">Cell envelope</location>
    </subcellularLocation>
</comment>
<keyword evidence="7" id="KW-1185">Reference proteome</keyword>
<evidence type="ECO:0000256" key="3">
    <source>
        <dbReference type="ARBA" id="ARBA00022448"/>
    </source>
</evidence>
<gene>
    <name evidence="6" type="ORF">A8708_05235</name>
</gene>
<evidence type="ECO:0000313" key="6">
    <source>
        <dbReference type="EMBL" id="OAS14904.1"/>
    </source>
</evidence>